<feature type="compositionally biased region" description="Basic and acidic residues" evidence="1">
    <location>
        <begin position="2350"/>
        <end position="2359"/>
    </location>
</feature>
<feature type="region of interest" description="Disordered" evidence="1">
    <location>
        <begin position="5453"/>
        <end position="5472"/>
    </location>
</feature>
<feature type="domain" description="Coiled-coil" evidence="2">
    <location>
        <begin position="3813"/>
        <end position="4009"/>
    </location>
</feature>
<feature type="compositionally biased region" description="Basic and acidic residues" evidence="1">
    <location>
        <begin position="3929"/>
        <end position="3940"/>
    </location>
</feature>
<feature type="compositionally biased region" description="Basic and acidic residues" evidence="1">
    <location>
        <begin position="2874"/>
        <end position="2884"/>
    </location>
</feature>
<feature type="compositionally biased region" description="Polar residues" evidence="1">
    <location>
        <begin position="1880"/>
        <end position="1892"/>
    </location>
</feature>
<feature type="compositionally biased region" description="Basic and acidic residues" evidence="1">
    <location>
        <begin position="2832"/>
        <end position="2842"/>
    </location>
</feature>
<feature type="region of interest" description="Disordered" evidence="1">
    <location>
        <begin position="4642"/>
        <end position="4681"/>
    </location>
</feature>
<feature type="compositionally biased region" description="Polar residues" evidence="1">
    <location>
        <begin position="1289"/>
        <end position="1310"/>
    </location>
</feature>
<feature type="compositionally biased region" description="Basic and acidic residues" evidence="1">
    <location>
        <begin position="353"/>
        <end position="371"/>
    </location>
</feature>
<feature type="compositionally biased region" description="Basic residues" evidence="1">
    <location>
        <begin position="2468"/>
        <end position="2486"/>
    </location>
</feature>
<evidence type="ECO:0000313" key="4">
    <source>
        <dbReference type="Proteomes" id="UP000700334"/>
    </source>
</evidence>
<feature type="region of interest" description="Disordered" evidence="1">
    <location>
        <begin position="240"/>
        <end position="259"/>
    </location>
</feature>
<feature type="compositionally biased region" description="Basic and acidic residues" evidence="1">
    <location>
        <begin position="602"/>
        <end position="616"/>
    </location>
</feature>
<organism evidence="3 4">
    <name type="scientific">Galemys pyrenaicus</name>
    <name type="common">Iberian desman</name>
    <name type="synonym">Pyrenean desman</name>
    <dbReference type="NCBI Taxonomy" id="202257"/>
    <lineage>
        <taxon>Eukaryota</taxon>
        <taxon>Metazoa</taxon>
        <taxon>Chordata</taxon>
        <taxon>Craniata</taxon>
        <taxon>Vertebrata</taxon>
        <taxon>Euteleostomi</taxon>
        <taxon>Mammalia</taxon>
        <taxon>Eutheria</taxon>
        <taxon>Laurasiatheria</taxon>
        <taxon>Eulipotyphla</taxon>
        <taxon>Talpidae</taxon>
        <taxon>Galemys</taxon>
    </lineage>
</organism>
<feature type="compositionally biased region" description="Basic and acidic residues" evidence="1">
    <location>
        <begin position="472"/>
        <end position="492"/>
    </location>
</feature>
<feature type="compositionally biased region" description="Polar residues" evidence="1">
    <location>
        <begin position="4450"/>
        <end position="4466"/>
    </location>
</feature>
<feature type="region of interest" description="Disordered" evidence="1">
    <location>
        <begin position="2683"/>
        <end position="2791"/>
    </location>
</feature>
<evidence type="ECO:0000256" key="1">
    <source>
        <dbReference type="SAM" id="MobiDB-lite"/>
    </source>
</evidence>
<feature type="region of interest" description="Disordered" evidence="1">
    <location>
        <begin position="3544"/>
        <end position="3571"/>
    </location>
</feature>
<feature type="region of interest" description="Disordered" evidence="1">
    <location>
        <begin position="1393"/>
        <end position="1416"/>
    </location>
</feature>
<feature type="compositionally biased region" description="Polar residues" evidence="1">
    <location>
        <begin position="1031"/>
        <end position="1041"/>
    </location>
</feature>
<gene>
    <name evidence="3" type="ORF">J0S82_015306</name>
</gene>
<feature type="compositionally biased region" description="Polar residues" evidence="1">
    <location>
        <begin position="2752"/>
        <end position="2763"/>
    </location>
</feature>
<feature type="compositionally biased region" description="Basic and acidic residues" evidence="1">
    <location>
        <begin position="4096"/>
        <end position="4110"/>
    </location>
</feature>
<feature type="region of interest" description="Disordered" evidence="1">
    <location>
        <begin position="4299"/>
        <end position="4573"/>
    </location>
</feature>
<feature type="region of interest" description="Disordered" evidence="1">
    <location>
        <begin position="694"/>
        <end position="721"/>
    </location>
</feature>
<feature type="compositionally biased region" description="Basic residues" evidence="1">
    <location>
        <begin position="2436"/>
        <end position="2448"/>
    </location>
</feature>
<reference evidence="3" key="1">
    <citation type="journal article" date="2021" name="Evol. Appl.">
        <title>The genome of the Pyrenean desman and the effects of bottlenecks and inbreeding on the genomic landscape of an endangered species.</title>
        <authorList>
            <person name="Escoda L."/>
            <person name="Castresana J."/>
        </authorList>
    </citation>
    <scope>NUCLEOTIDE SEQUENCE</scope>
    <source>
        <strain evidence="3">IBE-C5619</strain>
    </source>
</reference>
<feature type="region of interest" description="Disordered" evidence="1">
    <location>
        <begin position="447"/>
        <end position="507"/>
    </location>
</feature>
<feature type="compositionally biased region" description="Basic and acidic residues" evidence="1">
    <location>
        <begin position="739"/>
        <end position="749"/>
    </location>
</feature>
<feature type="compositionally biased region" description="Pro residues" evidence="1">
    <location>
        <begin position="4809"/>
        <end position="4818"/>
    </location>
</feature>
<feature type="compositionally biased region" description="Basic and acidic residues" evidence="1">
    <location>
        <begin position="3429"/>
        <end position="3442"/>
    </location>
</feature>
<feature type="region of interest" description="Disordered" evidence="1">
    <location>
        <begin position="933"/>
        <end position="994"/>
    </location>
</feature>
<feature type="compositionally biased region" description="Basic and acidic residues" evidence="1">
    <location>
        <begin position="2684"/>
        <end position="2696"/>
    </location>
</feature>
<feature type="compositionally biased region" description="Basic and acidic residues" evidence="1">
    <location>
        <begin position="3552"/>
        <end position="3567"/>
    </location>
</feature>
<feature type="domain" description="Coiled-coil" evidence="2">
    <location>
        <begin position="3187"/>
        <end position="3243"/>
    </location>
</feature>
<feature type="region of interest" description="Disordered" evidence="1">
    <location>
        <begin position="4777"/>
        <end position="4885"/>
    </location>
</feature>
<feature type="domain" description="Coiled-coil" evidence="2">
    <location>
        <begin position="4119"/>
        <end position="4233"/>
    </location>
</feature>
<feature type="compositionally biased region" description="Basic and acidic residues" evidence="1">
    <location>
        <begin position="3987"/>
        <end position="4000"/>
    </location>
</feature>
<feature type="region of interest" description="Disordered" evidence="1">
    <location>
        <begin position="2527"/>
        <end position="2548"/>
    </location>
</feature>
<feature type="compositionally biased region" description="Low complexity" evidence="1">
    <location>
        <begin position="5576"/>
        <end position="5594"/>
    </location>
</feature>
<feature type="compositionally biased region" description="Basic and acidic residues" evidence="1">
    <location>
        <begin position="3804"/>
        <end position="3816"/>
    </location>
</feature>
<dbReference type="InterPro" id="IPR053366">
    <property type="entry name" value="LRR_transmembrane"/>
</dbReference>
<feature type="region of interest" description="Disordered" evidence="1">
    <location>
        <begin position="2433"/>
        <end position="2487"/>
    </location>
</feature>
<feature type="region of interest" description="Disordered" evidence="1">
    <location>
        <begin position="2815"/>
        <end position="2858"/>
    </location>
</feature>
<dbReference type="PANTHER" id="PTHR35542">
    <property type="entry name" value="COILED-COIL DOMAIN-CONTAINING PROTEIN 168"/>
    <property type="match status" value="1"/>
</dbReference>
<feature type="region of interest" description="Disordered" evidence="1">
    <location>
        <begin position="1283"/>
        <end position="1310"/>
    </location>
</feature>
<feature type="region of interest" description="Disordered" evidence="1">
    <location>
        <begin position="739"/>
        <end position="763"/>
    </location>
</feature>
<feature type="compositionally biased region" description="Pro residues" evidence="1">
    <location>
        <begin position="4536"/>
        <end position="4546"/>
    </location>
</feature>
<feature type="compositionally biased region" description="Basic and acidic residues" evidence="1">
    <location>
        <begin position="2967"/>
        <end position="2977"/>
    </location>
</feature>
<feature type="compositionally biased region" description="Basic residues" evidence="1">
    <location>
        <begin position="1403"/>
        <end position="1413"/>
    </location>
</feature>
<feature type="region of interest" description="Disordered" evidence="1">
    <location>
        <begin position="3718"/>
        <end position="3755"/>
    </location>
</feature>
<feature type="region of interest" description="Disordered" evidence="1">
    <location>
        <begin position="3098"/>
        <end position="3145"/>
    </location>
</feature>
<evidence type="ECO:0000259" key="2">
    <source>
        <dbReference type="Pfam" id="PF15804"/>
    </source>
</evidence>
<feature type="compositionally biased region" description="Basic and acidic residues" evidence="1">
    <location>
        <begin position="1868"/>
        <end position="1879"/>
    </location>
</feature>
<feature type="compositionally biased region" description="Low complexity" evidence="1">
    <location>
        <begin position="4313"/>
        <end position="4325"/>
    </location>
</feature>
<feature type="compositionally biased region" description="Polar residues" evidence="1">
    <location>
        <begin position="2707"/>
        <end position="2720"/>
    </location>
</feature>
<feature type="domain" description="Coiled-coil" evidence="2">
    <location>
        <begin position="3660"/>
        <end position="3789"/>
    </location>
</feature>
<feature type="compositionally biased region" description="Basic residues" evidence="1">
    <location>
        <begin position="5526"/>
        <end position="5535"/>
    </location>
</feature>
<feature type="region of interest" description="Disordered" evidence="1">
    <location>
        <begin position="3767"/>
        <end position="3816"/>
    </location>
</feature>
<dbReference type="EMBL" id="JAGFMF010011662">
    <property type="protein sequence ID" value="KAG8517024.1"/>
    <property type="molecule type" value="Genomic_DNA"/>
</dbReference>
<keyword evidence="4" id="KW-1185">Reference proteome</keyword>
<feature type="domain" description="Coiled-coil" evidence="2">
    <location>
        <begin position="3276"/>
        <end position="3456"/>
    </location>
</feature>
<feature type="compositionally biased region" description="Basic and acidic residues" evidence="1">
    <location>
        <begin position="4429"/>
        <end position="4447"/>
    </location>
</feature>
<feature type="compositionally biased region" description="Basic and acidic residues" evidence="1">
    <location>
        <begin position="3745"/>
        <end position="3755"/>
    </location>
</feature>
<feature type="region of interest" description="Disordered" evidence="1">
    <location>
        <begin position="1031"/>
        <end position="1054"/>
    </location>
</feature>
<feature type="region of interest" description="Disordered" evidence="1">
    <location>
        <begin position="5065"/>
        <end position="5090"/>
    </location>
</feature>
<feature type="region of interest" description="Disordered" evidence="1">
    <location>
        <begin position="4195"/>
        <end position="4285"/>
    </location>
</feature>
<feature type="compositionally biased region" description="Basic and acidic residues" evidence="1">
    <location>
        <begin position="5653"/>
        <end position="5662"/>
    </location>
</feature>
<feature type="region of interest" description="Disordered" evidence="1">
    <location>
        <begin position="5616"/>
        <end position="5703"/>
    </location>
</feature>
<feature type="compositionally biased region" description="Basic and acidic residues" evidence="1">
    <location>
        <begin position="3664"/>
        <end position="3675"/>
    </location>
</feature>
<feature type="region of interest" description="Disordered" evidence="1">
    <location>
        <begin position="2954"/>
        <end position="3018"/>
    </location>
</feature>
<feature type="region of interest" description="Disordered" evidence="1">
    <location>
        <begin position="3424"/>
        <end position="3446"/>
    </location>
</feature>
<dbReference type="Pfam" id="PF15804">
    <property type="entry name" value="CCDC168_N"/>
    <property type="match status" value="8"/>
</dbReference>
<dbReference type="Proteomes" id="UP000700334">
    <property type="component" value="Unassembled WGS sequence"/>
</dbReference>
<feature type="region of interest" description="Disordered" evidence="1">
    <location>
        <begin position="5511"/>
        <end position="5594"/>
    </location>
</feature>
<feature type="region of interest" description="Disordered" evidence="1">
    <location>
        <begin position="2350"/>
        <end position="2402"/>
    </location>
</feature>
<comment type="caution">
    <text evidence="3">The sequence shown here is derived from an EMBL/GenBank/DDBJ whole genome shotgun (WGS) entry which is preliminary data.</text>
</comment>
<feature type="compositionally biased region" description="Polar residues" evidence="1">
    <location>
        <begin position="453"/>
        <end position="466"/>
    </location>
</feature>
<feature type="compositionally biased region" description="Polar residues" evidence="1">
    <location>
        <begin position="3253"/>
        <end position="3262"/>
    </location>
</feature>
<feature type="region of interest" description="Disordered" evidence="1">
    <location>
        <begin position="1"/>
        <end position="29"/>
    </location>
</feature>
<feature type="compositionally biased region" description="Basic and acidic residues" evidence="1">
    <location>
        <begin position="937"/>
        <end position="953"/>
    </location>
</feature>
<feature type="domain" description="Coiled-coil" evidence="2">
    <location>
        <begin position="4065"/>
        <end position="4108"/>
    </location>
</feature>
<feature type="compositionally biased region" description="Basic and acidic residues" evidence="1">
    <location>
        <begin position="1"/>
        <end position="11"/>
    </location>
</feature>
<accession>A0A8J6AUP9</accession>
<proteinExistence type="predicted"/>
<evidence type="ECO:0000313" key="3">
    <source>
        <dbReference type="EMBL" id="KAG8517024.1"/>
    </source>
</evidence>
<feature type="compositionally biased region" description="Low complexity" evidence="1">
    <location>
        <begin position="4484"/>
        <end position="4501"/>
    </location>
</feature>
<feature type="region of interest" description="Disordered" evidence="1">
    <location>
        <begin position="1592"/>
        <end position="1613"/>
    </location>
</feature>
<feature type="compositionally biased region" description="Basic and acidic residues" evidence="1">
    <location>
        <begin position="2732"/>
        <end position="2748"/>
    </location>
</feature>
<feature type="region of interest" description="Disordered" evidence="1">
    <location>
        <begin position="2215"/>
        <end position="2276"/>
    </location>
</feature>
<feature type="compositionally biased region" description="Basic and acidic residues" evidence="1">
    <location>
        <begin position="3630"/>
        <end position="3655"/>
    </location>
</feature>
<feature type="region of interest" description="Disordered" evidence="1">
    <location>
        <begin position="1208"/>
        <end position="1241"/>
    </location>
</feature>
<feature type="compositionally biased region" description="Polar residues" evidence="1">
    <location>
        <begin position="3961"/>
        <end position="3975"/>
    </location>
</feature>
<feature type="region of interest" description="Disordered" evidence="1">
    <location>
        <begin position="1868"/>
        <end position="1901"/>
    </location>
</feature>
<feature type="compositionally biased region" description="Low complexity" evidence="1">
    <location>
        <begin position="5536"/>
        <end position="5548"/>
    </location>
</feature>
<feature type="compositionally biased region" description="Polar residues" evidence="1">
    <location>
        <begin position="3899"/>
        <end position="3914"/>
    </location>
</feature>
<feature type="compositionally biased region" description="Polar residues" evidence="1">
    <location>
        <begin position="4376"/>
        <end position="4386"/>
    </location>
</feature>
<dbReference type="InterPro" id="IPR031624">
    <property type="entry name" value="CCDC168_N"/>
</dbReference>
<feature type="region of interest" description="Disordered" evidence="1">
    <location>
        <begin position="3600"/>
        <end position="3677"/>
    </location>
</feature>
<sequence length="5770" mass="633237">DQVRLLEENVRHQIPLKPKAPSDSSKGKDIYLYSSSQESLIQNHHSAQMNISAQTQDSSPGQNVIQNQSVYDAQLTSQPQLVHNQEVIYGQHDRQVRSFALPQNLQRKPLSSSTQDSSQAQVVARSQPLVKEACSLETQDSIKIIESDKHLNEAQCSKSLKDSDKKEDLLQRQNTSLKNARHLVLTLIPNAVAEGTPQLQSIKRKIQEQIASSESSQYSVPDPVPVLPERQKKHRKILHSKSKCSVKGPSEQPKKAVSSQAHQTTVCSTSEHSKLGCNYNIRKKKELYQRKETSYKALPLTYVSKPVAPYIKKYSRKNLLEVVPGLQVCTYFLLKRDKSLGAEVNYAGSIEKRETSGDTKNRKQQSKDNKGLKTIPPKISPQLEQSFVVNTFQLKASCSSSVETNWNNKESLKGPVTQVTGISIAEFLKALKGKGTCDLCMTKHPTPLAETASEPTQGFVSPSNLKSNRRLKTQEDRRSPEKPHPPLSDTEKVPTSPPERSFPKRNTQCKTLKIVLESPDANLLISLETKVHDSSEQSVGTDIKESTGNVIWKKEKPLQFHIMGYGDSDESEELEYNRAYMGAQGVSGAPHRTAHTATCGPPDRKMPSRLKSKTETSRIVDFSHSVVRQEELSDEKISTAKYIEKKRVSKKPQGHDKEEEEQVLQEAALAQTEDFRLSLELTLQGKYVKFEIEQSNSGNKKTQNKEQTAQPQTVSTQTTWETNPCPIAGLFQVEKVKLSADRPTGRESTDPEIPLPEPEKLPVGESSMETFESCVPCNEDPKKIPGHTAEEKQHLKRVFPSVALGSFISHMLHSSYLKRQNIRKTWPGTQSVFRPQRVVMKAKKSAILLKSFGNRCGIASHRKRSRDNLKVIIKKQKPQDETVPDVLPNVIYPHKPVFPRTRMQESNTENHSPTKLKLEKLQVEKEEQCSGFLMKGGDARNRPEAKLQNEVRGNETAPPKTALPDPWDPQSDGYPETDLQSEEEMHRPVPARAAAVEAADSPITEPAHREQHHLMTQGDLRWATDSETTLSPAESLTGDTLKQTRESDCPGYENDTRGMGHFFVEKDLPEHLPATSAETSGCHASTASHSKVKKNRVRFSHVECSVEPKSAHMKTVTPSMPHVFNIQGRREKLESYFQTKCEKIIQANGMVYEFLNTLYSPGPGRLQRDGFGHPQLIGGEPVVHERRPQYVDFFANMKNAFSDREEKVQDGKEEEQNTVPEAAAQHTRYRQPRVGQEMETPVDKQDPTLDFVTWGPPVAEQDTQHQTHFAETALHTDLRLGPGEAEGIQKTNTTGSDPTAPPQSGTASFRRCLNTTPECGLPFSGKLEEEGDSYVVETNSELLEDLQVASLQFPDPFETCVPESKRKKNTLKLARQHMTMSCRCRTRRRERLSISHVQDGRKSQRQQKRRKTKHPEQTRNFAAVFWDVIHSKVPILINTKMSSGLNGGREWQKITRLDHIQVMRVKSPSGREVCCPDYAEMMRFSSSVTEGKEVAGEHAGLPAPEASPDLLFDTCQRKDQGPMEPNEEQKQPGSINVQVRPQTQLTPAVLGSASFPLFYQFQLGEPEGLVRFSPPKSREAKTDGIIVSAGECGIPSAASHGKEQRPGGTGEKERVTFNFYEPASATPTRKRNFEKDSDMRMSVSSACGIRKANKPPVSCILSVKGGGSPHRGEEPGHDFSPNVEEMEPGKEVAARVSMFVCSAQDSGTYSKIGREKDMRGEKRLCSQQVKRAITPHGGIVSAGETKEVILPDQKEEESELETFLKNIPQHSQHFIFCSGPMEEFDPHESEGQEPDAPQHLQPVRLVQGELPDPRHQTQADTLWTARSQLHLLQAKEAHVGQVLLATVKYGLAGHGSCVEELYRDGQEDKAEAHKDRQDTVLESSDGPTSSLPESDRQRETFTRRALSRMSSRCVAMKARKAPASQILNISGSGRPRLLPAKTLKSHISGFLVHRKFSGAPEDRTIEQRGRAAPERPATVLESWDLPTLTFPASKRKRNNLQLTVKRSKMSLTRVTSKVKKALTFLTFKVTRHGTWRRRRQFEHNLKIMMQQGQPVADIILNVISSLVPVAPDVKVPHGTGVETDSPWETRVGAELLLQVHPTGRARAEAGGERARTSTRHHGREARWEGAPLFPSDAHRVKEAGSVTSDLELKSSVKGHTPGSPAAARGPQRPALFAQSVVCSVSRCESVADTLSSPTLAASGNKIEMETHSTLNLDEPEGTPHSRAPPELEGPAHAWGARKACSTDVRNRPTNTTQRKEQREREEDDFPSMSPASAACANQHSSVRSLYMRHLGPCKSGLEQNSLEGRETWNLPSVVQKKQQEKHIREMVLEPISRHVMDVLQVRTVKERPHTQEGKEGGAQLETPLPKAGKSEAGLIRGRSPQDGDPRGRRGGPITEEKAWNQNDLLRTVLRALDFSSLESSALRSQDCTLGRAGKRGLGPKHGPGRAKTPAVSQLRHTARAPPGNHRRQQQHTPNKRKERQRQRSVGELLLCAPRGAWVLPPTSALDQLLFALVAKDTLCNRTHHADLGGRTTEEKTEGEENSAGTFLGPLDFLMPILSDSKGQQDTAQLSGEKIILTVKNKESPTSPVFKTEQHFITKCRGERGSNLKTKVKEMKPSRDMPEAVSFTWGPADAPRQGRLVGEPAGMARACHVQAAQPELLAAGLSSHWRAAPAHAAFCIPKEREQRTDRAPESRAFTADLKSAHTSVSLSPHTETGPSPGAWALGEDASQKEHARNKAGVRQEEECGQQASSGTSQKTPPSELGTAQGRVPVPFRSEAPLMGPQGLRDLMPQETERDLKGQEARMGVRGEFCPELSPYPKTHLPLSGEQKKESEGARGRKEHPRGSPETLPVPAAHCPRDEVQIKPPWGRARESPMDRASDTPGKVGRAGLTDQMAPRSAGRRARELFQRKTARKTKALQEAVSTVDYTPIAREIGSLIIENLGKATHGALPQPVSSSKPCLPHRDSPAHRAPAEGAHGVPEERGALTEANAGRGHSQKRGKRQDFANPRAGQQRLLVPCGDLLEHRPRPHSDSWVLPHLVALAKRVLAEVSRTAAPRLLGSRGPDTACVCRPERAASVTSPAQMQVQSAMLPLEPSFPHGRTSPEEAQVTEATPRGSSPAERERGRVQSHGGQQRALPKARPPGVFVHSLAIYLPALSGSKRQKVRVDQGLEKAMWCPQRRCPGAKKSGFSQALHTAGYSPWSSRPGPRWRVKEKLVRRGHGRGNPDLAVASTCAFIAPPPHARRNPETASGQISNGERTKQRMLQEKQDGIKGVKLSLPLLPNRKDSPALLHIMKRESEAEEGEGESDVEVASVRPCLPSLPRPHLHARAYDGEGKQRAARSCLPPHGLQASSNIGKISLAESTNTESVITVVEPKQHSPLRRKQDRETLVRVNDMTGLRCITFKGRRTHFQHILLGNKPQQNRKEQEQMRQKDKTGPAVVQKDAQAATPHLPNLEWGAGIRPKVPTRTVARSWLPTLTRWGLATTVGMCEEPDDDVLSSIKKAKYMSRKGEGGMARTLEEIRCPRRAARMATQPAYAQGFPWPRPRKEGERKTPREECKHLRTQSKSCPSVAFLPYSEVVRGRKVKRTETKSCFLQPQTQKPSKKQKTACKGPLYADASNSAEKARERTIQEQEGIKTADALPLEKKKAAGSQETQLDSKEQEEKLERLTGQPSVVLTGTCTLAPSHSILDPRIKKAGFVIEITKYSLPKQSHRKRNAVKKANEDPSEGGISSDVQEAQEHVPQKEEVNAQLSARKDLMHPDDKDAQDKAALPTDAPSSVKEQDRRCPGSAAQGRPDGTERTEDVTQKREDEANILQKDAGQPGSTAVMAKLSTLSHLLETETLQVSVMEHRPGALAGGRVRAVTLSKTGPSLPSSTPLKWSATDGEAGEPGTSSSTAQLELQQPLPSGQPAPAEPAGGSIKRAEPRPEEEKHRARAAPGTGVVHPRGAGCKAETSQPPRASSVSQPCAPSWSEEAEWDAGEKAEQEAGRAGDPKATPTETPPPPAPRSPRRRWTVAMRHPERDSRSSRGKGKPGAVLADVLASFPSPSDLTRDVGRKEREDILGLTKPYFPPLRIQDPYSSGRRAHAKSSDRNVRRGEERRRAAGVHGLPPRHVDLQAKKFSPSHVLSTETLRWEIEARESKLQEGKALVIGLKSICASLLTLPYFQCDVAEERATLRIAKSPRSQLPCKELPGKAAHPPTAAAELSSDLEELEKCTLQEEEDSEEDTDLSREAGPGHVDLETNKSPVSLTWRRSGPLWKRKGHEGKAPAGEPGGVTPVRTCASRAALLHRPGGAGVEQGGLPRFARPSFPLASFPASPEPREISAPPHNARAPPPRGRPGEGAGPLRPRCQGKELQEGEGEPGVVPNTPSGSRSSLQVDRGAQADNELPALGRSSRQRASKAGGVVPTEHAGAGALKAVQNEEPREPQKGERGRERAADQSGVTPSTHITLKSTASPRSAALHLHRTELHLRVLGRAQQQHQQRQGQGQGHAPSRAPRQACVSKAPPASPTLDKGTQVDERRLGVQRPPPLPPPPAALPDAEESAGSEARGGGPRRGKERWSQNRCALQTVDVNLRVRPGEARVSPLSRMLEAQGLVLNVKTLTGARRIGDQEPRIFLTRAFLCTPAAGPLELESGRTAGSTAPRVTGPAGPQGALRESPDAQRAAPGEVADRHREVAVKRGASSCRAGVAPQQWTSDFLICLQGRKEPPPAKSKGGLHQMVLNSQDEDVYFTGFGTISSGKRLECLFMGQKAQSEKYGTEALSPFLSCPTKRENREEENSDDRADAEGTPKETHRVPKAPSPPAPIAPPQETLPEAAPRSAHSDSSPEMPEEDGRRHHRVSQAASATGPAAQTWGSQEEVKGAASSGSPKRKGPNMLTQEVVLPSEGGPQPGQNARVPVLGPLPNQEQQTPPGVDVCKAELPRPRSRPLPGIQEQRWRAPQPEACILETLQNFLTPYWALPFADQILDHLGRGFPSDRMKLEYDFTRPKVFLWPEEASGIAIRRLSVALHVTGNEGKLAAEESFAPLLEAIKNIFASQVNSMIQDKVCTEVQKQVRAHGSRAGESPPLAEPDPTFQAHPNEQPEAILGHFTAREKKRLTDHFKSKALEREGNLIPERVRQSSWKFSHHPEGALLVGEGGGGWPPLTPRGPGTRELSLKRTAPGEAVAVSYVKNRTVDESRGSEKILTNLKNISLPPRRASLVPSAKERPLSRVLQKFSIREREKLLVHFSLRTLEMQTKSLPRIVRESHAMTSAQDRRRPLSACSHPAGSAPKRQKRIVLVFEEKSLHQIDLDLQYKYQRYLLGLPIQRLFPKAKALPKYIPKLNPAAGGEKADCRVEAGALCVGPGESGKHISPKKPSPSPHTAAIRSVLGPAPVCAFDPGHLGPLQKDTSVPPKVKVKSSVPPGRERKCHVWFQETEACKPLDSELLGRAPSTVGSRCSCSSGCSRETPRGPESCADLDERPCRDVPGRPECVLREASRGLSQETRCPPCGVQRGALRQSLPRTPLHHQAWASHRGRSSRKHASSGTPPSCGSCPSKRGGASAKTRSGHGAPRGLRGGALHTEGSGLSSPTSSSCCPASRSAAHRSLFPLTESNVKLHLAKSHGRLPTPAAGAEREQARADLRGRRASRDCQAGSARSRSPRCEEPRPGEEPAGSEEPAERGDRLPCPQKSAPSAPADEASPRPEDEQGPPFFYACVPADSLEVIPKTVRWAIPPRALRKRNFRLPLVAKVSSSCDLFGSSRNLLETLVESFSLVHQN</sequence>
<feature type="compositionally biased region" description="Polar residues" evidence="1">
    <location>
        <begin position="3874"/>
        <end position="3886"/>
    </location>
</feature>
<feature type="compositionally biased region" description="Basic and acidic residues" evidence="1">
    <location>
        <begin position="5625"/>
        <end position="5641"/>
    </location>
</feature>
<feature type="region of interest" description="Disordered" evidence="1">
    <location>
        <begin position="3243"/>
        <end position="3271"/>
    </location>
</feature>
<feature type="region of interest" description="Disordered" evidence="1">
    <location>
        <begin position="585"/>
        <end position="616"/>
    </location>
</feature>
<dbReference type="PANTHER" id="PTHR35542:SF2">
    <property type="entry name" value="LEUCINE-RICH REPEAT TRANSMEMBRANE PROTEIN CCDC168"/>
    <property type="match status" value="1"/>
</dbReference>
<feature type="compositionally biased region" description="Basic and acidic residues" evidence="1">
    <location>
        <begin position="1600"/>
        <end position="1613"/>
    </location>
</feature>
<feature type="compositionally biased region" description="Basic and acidic residues" evidence="1">
    <location>
        <begin position="5260"/>
        <end position="5269"/>
    </location>
</feature>
<feature type="compositionally biased region" description="Acidic residues" evidence="1">
    <location>
        <begin position="4227"/>
        <end position="4236"/>
    </location>
</feature>
<feature type="region of interest" description="Disordered" evidence="1">
    <location>
        <begin position="353"/>
        <end position="376"/>
    </location>
</feature>
<feature type="compositionally biased region" description="Basic and acidic residues" evidence="1">
    <location>
        <begin position="4780"/>
        <end position="4805"/>
    </location>
</feature>
<feature type="region of interest" description="Disordered" evidence="1">
    <location>
        <begin position="3874"/>
        <end position="4043"/>
    </location>
</feature>
<feature type="region of interest" description="Disordered" evidence="1">
    <location>
        <begin position="2099"/>
        <end position="2171"/>
    </location>
</feature>
<protein>
    <submittedName>
        <fullName evidence="3">Coiled-coil domain-containing protein 168</fullName>
    </submittedName>
</protein>
<feature type="domain" description="Coiled-coil" evidence="2">
    <location>
        <begin position="1061"/>
        <end position="1130"/>
    </location>
</feature>
<feature type="region of interest" description="Disordered" evidence="1">
    <location>
        <begin position="2871"/>
        <end position="2907"/>
    </location>
</feature>
<feature type="region of interest" description="Disordered" evidence="1">
    <location>
        <begin position="1515"/>
        <end position="1535"/>
    </location>
</feature>
<name>A0A8J6AUP9_GALPY</name>
<feature type="compositionally biased region" description="Basic and acidic residues" evidence="1">
    <location>
        <begin position="2105"/>
        <end position="2115"/>
    </location>
</feature>
<feature type="non-terminal residue" evidence="3">
    <location>
        <position position="5770"/>
    </location>
</feature>
<feature type="region of interest" description="Disordered" evidence="1">
    <location>
        <begin position="5260"/>
        <end position="5280"/>
    </location>
</feature>
<feature type="compositionally biased region" description="Basic and acidic residues" evidence="1">
    <location>
        <begin position="1042"/>
        <end position="1054"/>
    </location>
</feature>
<feature type="region of interest" description="Disordered" evidence="1">
    <location>
        <begin position="4081"/>
        <end position="4113"/>
    </location>
</feature>
<feature type="domain" description="Coiled-coil" evidence="2">
    <location>
        <begin position="3554"/>
        <end position="3634"/>
    </location>
</feature>
<dbReference type="OrthoDB" id="9837682at2759"/>
<feature type="compositionally biased region" description="Basic and acidic residues" evidence="1">
    <location>
        <begin position="2527"/>
        <end position="2539"/>
    </location>
</feature>